<reference evidence="3" key="1">
    <citation type="submission" date="2016-10" db="EMBL/GenBank/DDBJ databases">
        <authorList>
            <person name="Varghese N."/>
            <person name="Submissions S."/>
        </authorList>
    </citation>
    <scope>NUCLEOTIDE SEQUENCE [LARGE SCALE GENOMIC DNA]</scope>
    <source>
        <strain evidence="3">DSM 19886</strain>
    </source>
</reference>
<keyword evidence="3" id="KW-1185">Reference proteome</keyword>
<dbReference type="SUPFAM" id="SSF54593">
    <property type="entry name" value="Glyoxalase/Bleomycin resistance protein/Dihydroxybiphenyl dioxygenase"/>
    <property type="match status" value="1"/>
</dbReference>
<gene>
    <name evidence="2" type="ORF">SAMN04488514_102554</name>
</gene>
<sequence length="223" mass="25740">MEIQELKIFSQNINEQESFYSDVLGFDCIRTSASTLEVITKENKLIFEKSDSMSYYHFAFLIPPKSLESAIAYVEDRSVELLRLKNDKVIYFDSGKAIYFYDKDANIVEFIERPTLKYRSQHSFSADSIIKVNEIGLPVKNPLQVAGRLVAEFNVEPLNEMEFNSIFCWAGDYNGVIIVVKEGRNWLPTDKPAISNDFSIWYEEQGKATGLKFENNKIIRLSR</sequence>
<proteinExistence type="predicted"/>
<dbReference type="PROSITE" id="PS51819">
    <property type="entry name" value="VOC"/>
    <property type="match status" value="1"/>
</dbReference>
<organism evidence="2 3">
    <name type="scientific">Kriegella aquimaris</name>
    <dbReference type="NCBI Taxonomy" id="192904"/>
    <lineage>
        <taxon>Bacteria</taxon>
        <taxon>Pseudomonadati</taxon>
        <taxon>Bacteroidota</taxon>
        <taxon>Flavobacteriia</taxon>
        <taxon>Flavobacteriales</taxon>
        <taxon>Flavobacteriaceae</taxon>
        <taxon>Kriegella</taxon>
    </lineage>
</organism>
<dbReference type="RefSeq" id="WP_089887061.1">
    <property type="nucleotide sequence ID" value="NZ_FNGV01000002.1"/>
</dbReference>
<dbReference type="EMBL" id="FNGV01000002">
    <property type="protein sequence ID" value="SDL74447.1"/>
    <property type="molecule type" value="Genomic_DNA"/>
</dbReference>
<dbReference type="AlphaFoldDB" id="A0A1G9MKK5"/>
<evidence type="ECO:0000313" key="3">
    <source>
        <dbReference type="Proteomes" id="UP000199440"/>
    </source>
</evidence>
<dbReference type="OrthoDB" id="2703022at2"/>
<dbReference type="InterPro" id="IPR029068">
    <property type="entry name" value="Glyas_Bleomycin-R_OHBP_Dase"/>
</dbReference>
<evidence type="ECO:0000259" key="1">
    <source>
        <dbReference type="PROSITE" id="PS51819"/>
    </source>
</evidence>
<name>A0A1G9MKK5_9FLAO</name>
<accession>A0A1G9MKK5</accession>
<dbReference type="InterPro" id="IPR037523">
    <property type="entry name" value="VOC_core"/>
</dbReference>
<dbReference type="STRING" id="192904.SAMN04488514_102554"/>
<dbReference type="Proteomes" id="UP000199440">
    <property type="component" value="Unassembled WGS sequence"/>
</dbReference>
<dbReference type="Gene3D" id="3.10.180.10">
    <property type="entry name" value="2,3-Dihydroxybiphenyl 1,2-Dioxygenase, domain 1"/>
    <property type="match status" value="1"/>
</dbReference>
<evidence type="ECO:0000313" key="2">
    <source>
        <dbReference type="EMBL" id="SDL74447.1"/>
    </source>
</evidence>
<protein>
    <recommendedName>
        <fullName evidence="1">VOC domain-containing protein</fullName>
    </recommendedName>
</protein>
<feature type="domain" description="VOC" evidence="1">
    <location>
        <begin position="2"/>
        <end position="113"/>
    </location>
</feature>